<keyword evidence="1" id="KW-0472">Membrane</keyword>
<dbReference type="InterPro" id="IPR001036">
    <property type="entry name" value="Acrflvin-R"/>
</dbReference>
<dbReference type="EMBL" id="CP100390">
    <property type="protein sequence ID" value="UZE95434.1"/>
    <property type="molecule type" value="Genomic_DNA"/>
</dbReference>
<dbReference type="SUPFAM" id="SSF82866">
    <property type="entry name" value="Multidrug efflux transporter AcrB transmembrane domain"/>
    <property type="match status" value="2"/>
</dbReference>
<dbReference type="Gene3D" id="1.20.1640.10">
    <property type="entry name" value="Multidrug efflux transporter AcrB transmembrane domain"/>
    <property type="match status" value="2"/>
</dbReference>
<proteinExistence type="predicted"/>
<dbReference type="Gene3D" id="3.30.70.1320">
    <property type="entry name" value="Multidrug efflux transporter AcrB pore domain like"/>
    <property type="match status" value="1"/>
</dbReference>
<dbReference type="Gene3D" id="3.30.2090.10">
    <property type="entry name" value="Multidrug efflux transporter AcrB TolC docking domain, DN and DC subdomains"/>
    <property type="match status" value="2"/>
</dbReference>
<sequence length="1043" mass="114250">MSIPQQQDMIGRFAQHKVAANLLMFIMLLAGIIGLSRLNTQFLPTFTLDYITVRVVWPGATAEDIARSVTTPLEQELKNLDFVKEMRSVSSRGFSTIILEYDEGSDMGLALDQVKEFVGLVRNLPSEAEEPKVTKVVRNEDVATLILTTNNSLDELRPLAYQFERELLAKGIAKVDFTGLPEQEIAIQIPSHSIERLKLSLPQIGRLIKDQSQDIPAGTSGKNEVARELRSLEQRRTDKGFQALAILTSKNTQKLTLDDIADIDQRSKDNQVEVFYKGNPAILMKIMRTENADTLKAAEILHQWLDSAKPRLSPGTELHAFNEAYVLVEERIDLLLKNGLGGLMLVIGILFIFLNGRVAFWVAWGIPVSFMGTLAVLYLAGGSINMVSLFALIMALGIIVDDAIVVGEDALTHYTTGESSLQAAEGGARRMFIPVVSSSLTTIAAFLPLMMVSGIIGNILSAIPLVIICVIIASLIESFLILPGHLRHSFHNSHHKAPGPFRVKLDDAFTRFRDLRFRPLVTTAMENRLTTVLLAICALALAISLIASGRIQFTFFPSPDNKVLIASVKFAAGTPPEKVRAFGLEMEKQLQNTNQALKSDTDILMHSVLRINTATFDGGMNYSSGDQYASVQAELTSPDLREVTNTEFVNAWESAMNMPDGVEQLSVTSPKGGSPGKDIDIFLSGIPPTELKAAAEEVSDKLSRYTGISNVQDDLPYGKQQFIYDLTPLGNALGITVSDVGNQLRAAFDGQLIQIFYDNNEEVEVRVILPDEERDSYATLETFPIITPNGSSAPLSNIVNLTSRKGLELLRHTDGHLGIHITAEVDTTVNNANIILEEMQGSFFPELSARYGLSVDLKGKAEEQRETGSDMKNGALIALALIYLILAWVFGSYTWPFAIMVAIPFGLTGAVFGHALLNIDLTILSLFGFFGLSGIVINDAIILVTFYQELRSKGLAIKQAVIDAACLRLRAVMLTSLTTIAGLTPLLFETSLQAQFLIPMAVSISFGLAFATLLVLIVIPVILSLIEDGKIIFHRHFLSKSDI</sequence>
<dbReference type="InterPro" id="IPR027463">
    <property type="entry name" value="AcrB_DN_DC_subdom"/>
</dbReference>
<dbReference type="PANTHER" id="PTHR32063:SF33">
    <property type="entry name" value="RND SUPERFAMILY EFFLUX PUMP PERMEASE COMPONENT"/>
    <property type="match status" value="1"/>
</dbReference>
<dbReference type="Pfam" id="PF00873">
    <property type="entry name" value="ACR_tran"/>
    <property type="match status" value="1"/>
</dbReference>
<organism evidence="2 3">
    <name type="scientific">Alkalimarinus alittae</name>
    <dbReference type="NCBI Taxonomy" id="2961619"/>
    <lineage>
        <taxon>Bacteria</taxon>
        <taxon>Pseudomonadati</taxon>
        <taxon>Pseudomonadota</taxon>
        <taxon>Gammaproteobacteria</taxon>
        <taxon>Alteromonadales</taxon>
        <taxon>Alteromonadaceae</taxon>
        <taxon>Alkalimarinus</taxon>
    </lineage>
</organism>
<dbReference type="PANTHER" id="PTHR32063">
    <property type="match status" value="1"/>
</dbReference>
<keyword evidence="3" id="KW-1185">Reference proteome</keyword>
<dbReference type="SUPFAM" id="SSF82714">
    <property type="entry name" value="Multidrug efflux transporter AcrB TolC docking domain, DN and DC subdomains"/>
    <property type="match status" value="1"/>
</dbReference>
<feature type="transmembrane region" description="Helical" evidence="1">
    <location>
        <begin position="923"/>
        <end position="947"/>
    </location>
</feature>
<name>A0ABY6N0B6_9ALTE</name>
<dbReference type="Proteomes" id="UP001163739">
    <property type="component" value="Chromosome"/>
</dbReference>
<feature type="transmembrane region" description="Helical" evidence="1">
    <location>
        <begin position="462"/>
        <end position="482"/>
    </location>
</feature>
<dbReference type="RefSeq" id="WP_265046923.1">
    <property type="nucleotide sequence ID" value="NZ_CP100390.1"/>
</dbReference>
<dbReference type="Gene3D" id="3.30.70.1430">
    <property type="entry name" value="Multidrug efflux transporter AcrB pore domain"/>
    <property type="match status" value="2"/>
</dbReference>
<dbReference type="Gene3D" id="3.30.70.1440">
    <property type="entry name" value="Multidrug efflux transporter AcrB pore domain"/>
    <property type="match status" value="1"/>
</dbReference>
<dbReference type="SUPFAM" id="SSF82693">
    <property type="entry name" value="Multidrug efflux transporter AcrB pore domain, PN1, PN2, PC1 and PC2 subdomains"/>
    <property type="match status" value="1"/>
</dbReference>
<evidence type="ECO:0000313" key="2">
    <source>
        <dbReference type="EMBL" id="UZE95434.1"/>
    </source>
</evidence>
<reference evidence="2" key="1">
    <citation type="submission" date="2022-06" db="EMBL/GenBank/DDBJ databases">
        <title>Alkalimarinus sp. nov., isolated from gut of a Alitta virens.</title>
        <authorList>
            <person name="Yang A.I."/>
            <person name="Shin N.-R."/>
        </authorList>
    </citation>
    <scope>NUCLEOTIDE SEQUENCE</scope>
    <source>
        <strain evidence="2">A2M4</strain>
    </source>
</reference>
<feature type="transmembrane region" description="Helical" evidence="1">
    <location>
        <begin position="20"/>
        <end position="38"/>
    </location>
</feature>
<feature type="transmembrane region" description="Helical" evidence="1">
    <location>
        <begin position="967"/>
        <end position="988"/>
    </location>
</feature>
<accession>A0ABY6N0B6</accession>
<keyword evidence="1" id="KW-0812">Transmembrane</keyword>
<feature type="transmembrane region" description="Helical" evidence="1">
    <location>
        <begin position="532"/>
        <end position="553"/>
    </location>
</feature>
<feature type="transmembrane region" description="Helical" evidence="1">
    <location>
        <begin position="432"/>
        <end position="456"/>
    </location>
</feature>
<feature type="transmembrane region" description="Helical" evidence="1">
    <location>
        <begin position="1000"/>
        <end position="1026"/>
    </location>
</feature>
<feature type="transmembrane region" description="Helical" evidence="1">
    <location>
        <begin position="334"/>
        <end position="354"/>
    </location>
</feature>
<evidence type="ECO:0000256" key="1">
    <source>
        <dbReference type="SAM" id="Phobius"/>
    </source>
</evidence>
<keyword evidence="1" id="KW-1133">Transmembrane helix</keyword>
<gene>
    <name evidence="2" type="ORF">NKI27_15365</name>
</gene>
<evidence type="ECO:0000313" key="3">
    <source>
        <dbReference type="Proteomes" id="UP001163739"/>
    </source>
</evidence>
<dbReference type="PRINTS" id="PR00702">
    <property type="entry name" value="ACRIFLAVINRP"/>
</dbReference>
<protein>
    <submittedName>
        <fullName evidence="2">Efflux RND transporter permease subunit</fullName>
    </submittedName>
</protein>